<name>A0A932GR80_UNCTE</name>
<dbReference type="InterPro" id="IPR023606">
    <property type="entry name" value="CoA-Trfase_III_dom_1_sf"/>
</dbReference>
<organism evidence="2 3">
    <name type="scientific">Tectimicrobiota bacterium</name>
    <dbReference type="NCBI Taxonomy" id="2528274"/>
    <lineage>
        <taxon>Bacteria</taxon>
        <taxon>Pseudomonadati</taxon>
        <taxon>Nitrospinota/Tectimicrobiota group</taxon>
        <taxon>Candidatus Tectimicrobiota</taxon>
    </lineage>
</organism>
<dbReference type="Gene3D" id="3.40.50.10540">
    <property type="entry name" value="Crotonobetainyl-coa:carnitine coa-transferase, domain 1"/>
    <property type="match status" value="1"/>
</dbReference>
<dbReference type="AlphaFoldDB" id="A0A932GR80"/>
<evidence type="ECO:0000313" key="3">
    <source>
        <dbReference type="Proteomes" id="UP000741360"/>
    </source>
</evidence>
<accession>A0A932GR80</accession>
<feature type="non-terminal residue" evidence="2">
    <location>
        <position position="320"/>
    </location>
</feature>
<dbReference type="EMBL" id="JACPSX010000246">
    <property type="protein sequence ID" value="MBI3015898.1"/>
    <property type="molecule type" value="Genomic_DNA"/>
</dbReference>
<dbReference type="InterPro" id="IPR050483">
    <property type="entry name" value="CoA-transferase_III_domain"/>
</dbReference>
<dbReference type="PANTHER" id="PTHR48207">
    <property type="entry name" value="SUCCINATE--HYDROXYMETHYLGLUTARATE COA-TRANSFERASE"/>
    <property type="match status" value="1"/>
</dbReference>
<dbReference type="InterPro" id="IPR003673">
    <property type="entry name" value="CoA-Trfase_fam_III"/>
</dbReference>
<evidence type="ECO:0000256" key="1">
    <source>
        <dbReference type="ARBA" id="ARBA00022679"/>
    </source>
</evidence>
<evidence type="ECO:0000313" key="2">
    <source>
        <dbReference type="EMBL" id="MBI3015898.1"/>
    </source>
</evidence>
<keyword evidence="1 2" id="KW-0808">Transferase</keyword>
<protein>
    <submittedName>
        <fullName evidence="2">CoA transferase</fullName>
    </submittedName>
</protein>
<gene>
    <name evidence="2" type="ORF">HYY65_12775</name>
</gene>
<proteinExistence type="predicted"/>
<dbReference type="Pfam" id="PF02515">
    <property type="entry name" value="CoA_transf_3"/>
    <property type="match status" value="1"/>
</dbReference>
<dbReference type="PANTHER" id="PTHR48207:SF3">
    <property type="entry name" value="SUCCINATE--HYDROXYMETHYLGLUTARATE COA-TRANSFERASE"/>
    <property type="match status" value="1"/>
</dbReference>
<dbReference type="Proteomes" id="UP000741360">
    <property type="component" value="Unassembled WGS sequence"/>
</dbReference>
<dbReference type="SUPFAM" id="SSF89796">
    <property type="entry name" value="CoA-transferase family III (CaiB/BaiF)"/>
    <property type="match status" value="1"/>
</dbReference>
<sequence length="320" mass="34517">MAGALEGIRVLDLSRVLAGPYCSMILGDLGADVIKIERPGIGDETRHWGPPFAAPGESAYFLCANRNKRSVTVNLKAPEGVEIIKALARKSDVLLENFSPGTTDELGIGYEAIRDVNPGIIYCSITGFGPDGPYRNRSGYDLVVSAIGGLMGITGEPEGPPVKVGVAITDVCTGISAQGAICAALYAREKTGKGQRIDLSLLETQVAALVNMASSYLISGEIPRRWGTAHETIVPYQGFEAQDKYVIITAGNDQLWARFCKVLGVPELIDDPRFRTNPLRVENRKECIGILAPIMKTKTRDEWIELLNVEGIPCAPINTM</sequence>
<comment type="caution">
    <text evidence="2">The sequence shown here is derived from an EMBL/GenBank/DDBJ whole genome shotgun (WGS) entry which is preliminary data.</text>
</comment>
<dbReference type="InterPro" id="IPR044855">
    <property type="entry name" value="CoA-Trfase_III_dom3_sf"/>
</dbReference>
<dbReference type="GO" id="GO:0008410">
    <property type="term" value="F:CoA-transferase activity"/>
    <property type="evidence" value="ECO:0007669"/>
    <property type="project" value="TreeGrafter"/>
</dbReference>
<reference evidence="2" key="1">
    <citation type="submission" date="2020-07" db="EMBL/GenBank/DDBJ databases">
        <title>Huge and variable diversity of episymbiotic CPR bacteria and DPANN archaea in groundwater ecosystems.</title>
        <authorList>
            <person name="He C.Y."/>
            <person name="Keren R."/>
            <person name="Whittaker M."/>
            <person name="Farag I.F."/>
            <person name="Doudna J."/>
            <person name="Cate J.H.D."/>
            <person name="Banfield J.F."/>
        </authorList>
    </citation>
    <scope>NUCLEOTIDE SEQUENCE</scope>
    <source>
        <strain evidence="2">NC_groundwater_717_Ag_S-0.2um_59_8</strain>
    </source>
</reference>
<dbReference type="Gene3D" id="3.30.1540.10">
    <property type="entry name" value="formyl-coa transferase, domain 3"/>
    <property type="match status" value="1"/>
</dbReference>